<dbReference type="EMBL" id="CP073720">
    <property type="protein sequence ID" value="UWP80067.1"/>
    <property type="molecule type" value="Genomic_DNA"/>
</dbReference>
<dbReference type="Pfam" id="PF00348">
    <property type="entry name" value="polyprenyl_synt"/>
    <property type="match status" value="1"/>
</dbReference>
<evidence type="ECO:0000256" key="2">
    <source>
        <dbReference type="ARBA" id="ARBA00022842"/>
    </source>
</evidence>
<gene>
    <name evidence="4" type="ORF">Dfulv_33555</name>
</gene>
<organism evidence="4 5">
    <name type="scientific">Dactylosporangium fulvum</name>
    <dbReference type="NCBI Taxonomy" id="53359"/>
    <lineage>
        <taxon>Bacteria</taxon>
        <taxon>Bacillati</taxon>
        <taxon>Actinomycetota</taxon>
        <taxon>Actinomycetes</taxon>
        <taxon>Micromonosporales</taxon>
        <taxon>Micromonosporaceae</taxon>
        <taxon>Dactylosporangium</taxon>
    </lineage>
</organism>
<dbReference type="InterPro" id="IPR000092">
    <property type="entry name" value="Polyprenyl_synt"/>
</dbReference>
<keyword evidence="3" id="KW-0808">Transferase</keyword>
<proteinExistence type="inferred from homology"/>
<reference evidence="4" key="2">
    <citation type="submission" date="2022-09" db="EMBL/GenBank/DDBJ databases">
        <title>Biosynthetic gene clusters of Dactylosporangioum fulvum.</title>
        <authorList>
            <person name="Caradec T."/>
        </authorList>
    </citation>
    <scope>NUCLEOTIDE SEQUENCE</scope>
    <source>
        <strain evidence="4">NRRL B-16292</strain>
    </source>
</reference>
<protein>
    <submittedName>
        <fullName evidence="4">Polyprenyl synthetase family protein</fullName>
    </submittedName>
</protein>
<dbReference type="SUPFAM" id="SSF48576">
    <property type="entry name" value="Terpenoid synthases"/>
    <property type="match status" value="1"/>
</dbReference>
<dbReference type="PROSITE" id="PS00723">
    <property type="entry name" value="POLYPRENYL_SYNTHASE_1"/>
    <property type="match status" value="1"/>
</dbReference>
<dbReference type="InterPro" id="IPR008949">
    <property type="entry name" value="Isoprenoid_synthase_dom_sf"/>
</dbReference>
<accession>A0ABY5VS83</accession>
<sequence length="355" mass="36589">MNQPNPVLTATAPHGSDTLARCRDLVTPALRNAVDRLHPDLARLAAYTFGWADGDASPRPDGGAGGGKSIRPALALLSAEAVGGAAEAAVPGAVAVELVHAFSLVHDDIMDGDERRRHRATVWKAFGIGPALLVGDALLALATEVLTRTPDAVAPAASDLLSGMLVDLANGQAEDLAFELRPWTGPEAVTLAEYQRLALLKTGALLGCATGLGALLGGAPAEVVSAMTQFGRQLGVAFQAVDDLLGIWGDPATTGKPVFNDLRARKKTLPVVAALAGSSPAATELAALLGTPHTDERALRRAAALIDAAGGRTFATEHARRYLTGAQQSIDAAAVNLTAAAELRRTVAFIVDRAH</sequence>
<keyword evidence="2" id="KW-0460">Magnesium</keyword>
<comment type="similarity">
    <text evidence="3">Belongs to the FPP/GGPP synthase family.</text>
</comment>
<dbReference type="PANTHER" id="PTHR12001">
    <property type="entry name" value="GERANYLGERANYL PYROPHOSPHATE SYNTHASE"/>
    <property type="match status" value="1"/>
</dbReference>
<dbReference type="SFLD" id="SFLDS00005">
    <property type="entry name" value="Isoprenoid_Synthase_Type_I"/>
    <property type="match status" value="1"/>
</dbReference>
<evidence type="ECO:0000313" key="5">
    <source>
        <dbReference type="Proteomes" id="UP001059617"/>
    </source>
</evidence>
<keyword evidence="5" id="KW-1185">Reference proteome</keyword>
<evidence type="ECO:0000256" key="1">
    <source>
        <dbReference type="ARBA" id="ARBA00022723"/>
    </source>
</evidence>
<dbReference type="CDD" id="cd00685">
    <property type="entry name" value="Trans_IPPS_HT"/>
    <property type="match status" value="1"/>
</dbReference>
<name>A0ABY5VS83_9ACTN</name>
<evidence type="ECO:0000313" key="4">
    <source>
        <dbReference type="EMBL" id="UWP80067.1"/>
    </source>
</evidence>
<dbReference type="SFLD" id="SFLDG01017">
    <property type="entry name" value="Polyprenyl_Transferase_Like"/>
    <property type="match status" value="1"/>
</dbReference>
<dbReference type="Gene3D" id="1.10.600.10">
    <property type="entry name" value="Farnesyl Diphosphate Synthase"/>
    <property type="match status" value="1"/>
</dbReference>
<dbReference type="RefSeq" id="WP_259857825.1">
    <property type="nucleotide sequence ID" value="NZ_BAAAST010000016.1"/>
</dbReference>
<dbReference type="InterPro" id="IPR033749">
    <property type="entry name" value="Polyprenyl_synt_CS"/>
</dbReference>
<keyword evidence="1" id="KW-0479">Metal-binding</keyword>
<dbReference type="Proteomes" id="UP001059617">
    <property type="component" value="Chromosome"/>
</dbReference>
<dbReference type="PANTHER" id="PTHR12001:SF71">
    <property type="entry name" value="(2E,6E)-FARNESYL DIPHOSPHATE SYNTHASE"/>
    <property type="match status" value="1"/>
</dbReference>
<reference evidence="4" key="1">
    <citation type="submission" date="2021-04" db="EMBL/GenBank/DDBJ databases">
        <authorList>
            <person name="Hartkoorn R.C."/>
            <person name="Beaudoing E."/>
            <person name="Hot D."/>
        </authorList>
    </citation>
    <scope>NUCLEOTIDE SEQUENCE</scope>
    <source>
        <strain evidence="4">NRRL B-16292</strain>
    </source>
</reference>
<evidence type="ECO:0000256" key="3">
    <source>
        <dbReference type="RuleBase" id="RU004466"/>
    </source>
</evidence>